<dbReference type="AlphaFoldDB" id="A0A4C1WW18"/>
<reference evidence="2 3" key="1">
    <citation type="journal article" date="2019" name="Commun. Biol.">
        <title>The bagworm genome reveals a unique fibroin gene that provides high tensile strength.</title>
        <authorList>
            <person name="Kono N."/>
            <person name="Nakamura H."/>
            <person name="Ohtoshi R."/>
            <person name="Tomita M."/>
            <person name="Numata K."/>
            <person name="Arakawa K."/>
        </authorList>
    </citation>
    <scope>NUCLEOTIDE SEQUENCE [LARGE SCALE GENOMIC DNA]</scope>
</reference>
<proteinExistence type="predicted"/>
<comment type="caution">
    <text evidence="2">The sequence shown here is derived from an EMBL/GenBank/DDBJ whole genome shotgun (WGS) entry which is preliminary data.</text>
</comment>
<feature type="region of interest" description="Disordered" evidence="1">
    <location>
        <begin position="149"/>
        <end position="178"/>
    </location>
</feature>
<gene>
    <name evidence="2" type="ORF">EVAR_46400_1</name>
</gene>
<sequence>MTTAQYPARPTSCPWGTEARGMKLCACSIIYTTRKALKNYSTSFLPLNNAIVPLAGNAASTISNTHILLTCASCALFYQIERIGASTFHTDPVWLFEVIDNHSNQRRDQIRGRQLDVALRGGQNCRPAYSAKANLHGVIIARDNASNQCTAYSRERPPTRPRRRGPPAPPAARGDKIQNTIAVRQYLEGASAETCTG</sequence>
<name>A0A4C1WW18_EUMVA</name>
<accession>A0A4C1WW18</accession>
<evidence type="ECO:0000313" key="2">
    <source>
        <dbReference type="EMBL" id="GBP55103.1"/>
    </source>
</evidence>
<dbReference type="Proteomes" id="UP000299102">
    <property type="component" value="Unassembled WGS sequence"/>
</dbReference>
<protein>
    <submittedName>
        <fullName evidence="2">Uncharacterized protein</fullName>
    </submittedName>
</protein>
<keyword evidence="3" id="KW-1185">Reference proteome</keyword>
<evidence type="ECO:0000256" key="1">
    <source>
        <dbReference type="SAM" id="MobiDB-lite"/>
    </source>
</evidence>
<dbReference type="EMBL" id="BGZK01000660">
    <property type="protein sequence ID" value="GBP55103.1"/>
    <property type="molecule type" value="Genomic_DNA"/>
</dbReference>
<evidence type="ECO:0000313" key="3">
    <source>
        <dbReference type="Proteomes" id="UP000299102"/>
    </source>
</evidence>
<organism evidence="2 3">
    <name type="scientific">Eumeta variegata</name>
    <name type="common">Bagworm moth</name>
    <name type="synonym">Eumeta japonica</name>
    <dbReference type="NCBI Taxonomy" id="151549"/>
    <lineage>
        <taxon>Eukaryota</taxon>
        <taxon>Metazoa</taxon>
        <taxon>Ecdysozoa</taxon>
        <taxon>Arthropoda</taxon>
        <taxon>Hexapoda</taxon>
        <taxon>Insecta</taxon>
        <taxon>Pterygota</taxon>
        <taxon>Neoptera</taxon>
        <taxon>Endopterygota</taxon>
        <taxon>Lepidoptera</taxon>
        <taxon>Glossata</taxon>
        <taxon>Ditrysia</taxon>
        <taxon>Tineoidea</taxon>
        <taxon>Psychidae</taxon>
        <taxon>Oiketicinae</taxon>
        <taxon>Eumeta</taxon>
    </lineage>
</organism>